<dbReference type="GO" id="GO:0005654">
    <property type="term" value="C:nucleoplasm"/>
    <property type="evidence" value="ECO:0007669"/>
    <property type="project" value="UniProtKB-SubCell"/>
</dbReference>
<dbReference type="Gene3D" id="6.20.210.20">
    <property type="entry name" value="THAP domain"/>
    <property type="match status" value="1"/>
</dbReference>
<dbReference type="InterPro" id="IPR038441">
    <property type="entry name" value="THAP_Znf_sf"/>
</dbReference>
<dbReference type="AlphaFoldDB" id="A0AAV6GXQ4"/>
<comment type="similarity">
    <text evidence="6">Belongs to the THAP1 family.</text>
</comment>
<reference evidence="10" key="1">
    <citation type="submission" date="2020-10" db="EMBL/GenBank/DDBJ databases">
        <title>Chromosome-scale genome assembly of the Allis shad, Alosa alosa.</title>
        <authorList>
            <person name="Margot Z."/>
            <person name="Christophe K."/>
            <person name="Cabau C."/>
            <person name="Louis A."/>
            <person name="Berthelot C."/>
            <person name="Parey E."/>
            <person name="Roest Crollius H."/>
            <person name="Montfort J."/>
            <person name="Robinson-Rechavi M."/>
            <person name="Bucao C."/>
            <person name="Bouchez O."/>
            <person name="Gislard M."/>
            <person name="Lluch J."/>
            <person name="Milhes M."/>
            <person name="Lampietro C."/>
            <person name="Lopez Roques C."/>
            <person name="Donnadieu C."/>
            <person name="Braasch I."/>
            <person name="Desvignes T."/>
            <person name="Postlethwait J."/>
            <person name="Bobe J."/>
            <person name="Guiguen Y."/>
        </authorList>
    </citation>
    <scope>NUCLEOTIDE SEQUENCE</scope>
    <source>
        <strain evidence="10">M-15738</strain>
        <tissue evidence="10">Blood</tissue>
    </source>
</reference>
<evidence type="ECO:0000256" key="5">
    <source>
        <dbReference type="PROSITE-ProRule" id="PRU00309"/>
    </source>
</evidence>
<dbReference type="GO" id="GO:0000978">
    <property type="term" value="F:RNA polymerase II cis-regulatory region sequence-specific DNA binding"/>
    <property type="evidence" value="ECO:0007669"/>
    <property type="project" value="TreeGrafter"/>
</dbReference>
<dbReference type="SMART" id="SM00692">
    <property type="entry name" value="DM3"/>
    <property type="match status" value="1"/>
</dbReference>
<comment type="caution">
    <text evidence="10">The sequence shown here is derived from an EMBL/GenBank/DDBJ whole genome shotgun (WGS) entry which is preliminary data.</text>
</comment>
<feature type="domain" description="Integrase catalytic" evidence="9">
    <location>
        <begin position="276"/>
        <end position="447"/>
    </location>
</feature>
<keyword evidence="3" id="KW-0862">Zinc</keyword>
<dbReference type="GO" id="GO:0006357">
    <property type="term" value="P:regulation of transcription by RNA polymerase II"/>
    <property type="evidence" value="ECO:0007669"/>
    <property type="project" value="TreeGrafter"/>
</dbReference>
<feature type="region of interest" description="Disordered" evidence="7">
    <location>
        <begin position="474"/>
        <end position="523"/>
    </location>
</feature>
<dbReference type="GO" id="GO:0008270">
    <property type="term" value="F:zinc ion binding"/>
    <property type="evidence" value="ECO:0007669"/>
    <property type="project" value="UniProtKB-KW"/>
</dbReference>
<feature type="compositionally biased region" description="Polar residues" evidence="7">
    <location>
        <begin position="511"/>
        <end position="523"/>
    </location>
</feature>
<comment type="function">
    <text evidence="6">DNA-binding transcription regulator that regulates endothelial cell proliferation and G1/S cell-cycle progression. Specifically binds the 5'-[AT]NTNN[GT]GGCA[AGT]-3' core DNA sequence and acts by modulating expression of pRB-E2F cell-cycle target genes.</text>
</comment>
<comment type="subcellular location">
    <subcellularLocation>
        <location evidence="6">Nucleus</location>
        <location evidence="6">Nucleoplasm</location>
    </subcellularLocation>
</comment>
<dbReference type="Gene3D" id="3.30.420.10">
    <property type="entry name" value="Ribonuclease H-like superfamily/Ribonuclease H"/>
    <property type="match status" value="1"/>
</dbReference>
<keyword evidence="6" id="KW-0131">Cell cycle</keyword>
<dbReference type="InterPro" id="IPR012337">
    <property type="entry name" value="RNaseH-like_sf"/>
</dbReference>
<feature type="compositionally biased region" description="Low complexity" evidence="7">
    <location>
        <begin position="136"/>
        <end position="146"/>
    </location>
</feature>
<keyword evidence="2 5" id="KW-0863">Zinc-finger</keyword>
<name>A0AAV6GXQ4_9TELE</name>
<evidence type="ECO:0000256" key="6">
    <source>
        <dbReference type="RuleBase" id="RU369073"/>
    </source>
</evidence>
<dbReference type="GO" id="GO:0015074">
    <property type="term" value="P:DNA integration"/>
    <property type="evidence" value="ECO:0007669"/>
    <property type="project" value="InterPro"/>
</dbReference>
<dbReference type="PANTHER" id="PTHR46600">
    <property type="entry name" value="THAP DOMAIN-CONTAINING"/>
    <property type="match status" value="1"/>
</dbReference>
<keyword evidence="11" id="KW-1185">Reference proteome</keyword>
<keyword evidence="4 5" id="KW-0238">DNA-binding</keyword>
<organism evidence="10 11">
    <name type="scientific">Alosa alosa</name>
    <name type="common">allis shad</name>
    <dbReference type="NCBI Taxonomy" id="278164"/>
    <lineage>
        <taxon>Eukaryota</taxon>
        <taxon>Metazoa</taxon>
        <taxon>Chordata</taxon>
        <taxon>Craniata</taxon>
        <taxon>Vertebrata</taxon>
        <taxon>Euteleostomi</taxon>
        <taxon>Actinopterygii</taxon>
        <taxon>Neopterygii</taxon>
        <taxon>Teleostei</taxon>
        <taxon>Clupei</taxon>
        <taxon>Clupeiformes</taxon>
        <taxon>Clupeoidei</taxon>
        <taxon>Clupeidae</taxon>
        <taxon>Alosa</taxon>
    </lineage>
</organism>
<keyword evidence="6" id="KW-0175">Coiled coil</keyword>
<dbReference type="EMBL" id="JADWDJ010000006">
    <property type="protein sequence ID" value="KAG5279745.1"/>
    <property type="molecule type" value="Genomic_DNA"/>
</dbReference>
<dbReference type="InterPro" id="IPR001584">
    <property type="entry name" value="Integrase_cat-core"/>
</dbReference>
<dbReference type="PANTHER" id="PTHR46600:SF7">
    <property type="entry name" value="SI:DKEY-228B2.6-RELATED"/>
    <property type="match status" value="1"/>
</dbReference>
<feature type="region of interest" description="Disordered" evidence="7">
    <location>
        <begin position="123"/>
        <end position="219"/>
    </location>
</feature>
<evidence type="ECO:0000259" key="8">
    <source>
        <dbReference type="PROSITE" id="PS50950"/>
    </source>
</evidence>
<keyword evidence="6" id="KW-0539">Nucleus</keyword>
<protein>
    <recommendedName>
        <fullName evidence="6">THAP domain-containing protein 1</fullName>
    </recommendedName>
</protein>
<dbReference type="InterPro" id="IPR026516">
    <property type="entry name" value="THAP1/10"/>
</dbReference>
<feature type="compositionally biased region" description="Low complexity" evidence="7">
    <location>
        <begin position="182"/>
        <end position="219"/>
    </location>
</feature>
<keyword evidence="6" id="KW-0804">Transcription</keyword>
<evidence type="ECO:0000313" key="10">
    <source>
        <dbReference type="EMBL" id="KAG5279745.1"/>
    </source>
</evidence>
<feature type="domain" description="THAP-type" evidence="8">
    <location>
        <begin position="1"/>
        <end position="79"/>
    </location>
</feature>
<evidence type="ECO:0000256" key="1">
    <source>
        <dbReference type="ARBA" id="ARBA00022723"/>
    </source>
</evidence>
<evidence type="ECO:0000256" key="3">
    <source>
        <dbReference type="ARBA" id="ARBA00022833"/>
    </source>
</evidence>
<dbReference type="GO" id="GO:0001935">
    <property type="term" value="P:endothelial cell proliferation"/>
    <property type="evidence" value="ECO:0007669"/>
    <property type="project" value="UniProtKB-UniRule"/>
</dbReference>
<dbReference type="Pfam" id="PF05485">
    <property type="entry name" value="THAP"/>
    <property type="match status" value="1"/>
</dbReference>
<accession>A0AAV6GXQ4</accession>
<keyword evidence="6" id="KW-0805">Transcription regulation</keyword>
<proteinExistence type="inferred from homology"/>
<evidence type="ECO:0000256" key="4">
    <source>
        <dbReference type="ARBA" id="ARBA00023125"/>
    </source>
</evidence>
<dbReference type="SUPFAM" id="SSF53098">
    <property type="entry name" value="Ribonuclease H-like"/>
    <property type="match status" value="1"/>
</dbReference>
<dbReference type="Proteomes" id="UP000823561">
    <property type="component" value="Chromosome 6"/>
</dbReference>
<dbReference type="SMART" id="SM00980">
    <property type="entry name" value="THAP"/>
    <property type="match status" value="1"/>
</dbReference>
<keyword evidence="1" id="KW-0479">Metal-binding</keyword>
<dbReference type="PROSITE" id="PS50950">
    <property type="entry name" value="ZF_THAP"/>
    <property type="match status" value="1"/>
</dbReference>
<sequence length="523" mass="58738">MPVSCIAYNCRSKREKGVGFHRFPHENPKLLKLWIAKLKWKDWTPSPNTMICSKHFEAKDVDVTGFRPRLRPGAVPTIFDFPESIAIKPRKVLINPRSKRATTDPGLLTSLEYLPVWRRKKHLQQTPRDVKQSFHAQPQSQAQKQPAEAHKQPAEAQKQPSEAHKQPSEAQKQPAEAHKQPSKAQKQPSKAQKQPAEAQKQPAEAQKQPAEAQKQPAASVAEASIVIWPIVGDASMFRRRSLPSFFHSHYCRPQSFHWPGDAEANFEPSLTEKNVVSTIPHVIKVTGRWQWLGLDFRGPLPQTMNGDRFLLTVTDYHSKWVEAFPVTAMVSHEAAGILCDLFAQFGYPFGVLSRLSRDSIRKLNVMIRYQLKKKRGLQYDSDLIVHHRQTAYLDPVTESRIGSMVSELVKEHPDTWNVYLPGGVLRLCCSEHPTIGKSPFARMYLKEPQPVTTPRDLPFSPAVVEDSSFVVDLSEKSDDNQQQSAASQLTDTVGSEEVAGGTPLNGEGCTNGESCSNGEEQSR</sequence>
<gene>
    <name evidence="10" type="ORF">AALO_G00081140</name>
</gene>
<dbReference type="PROSITE" id="PS50994">
    <property type="entry name" value="INTEGRASE"/>
    <property type="match status" value="1"/>
</dbReference>
<dbReference type="GO" id="GO:0003700">
    <property type="term" value="F:DNA-binding transcription factor activity"/>
    <property type="evidence" value="ECO:0007669"/>
    <property type="project" value="UniProtKB-UniRule"/>
</dbReference>
<dbReference type="InterPro" id="IPR006612">
    <property type="entry name" value="THAP_Znf"/>
</dbReference>
<evidence type="ECO:0000259" key="9">
    <source>
        <dbReference type="PROSITE" id="PS50994"/>
    </source>
</evidence>
<evidence type="ECO:0000256" key="7">
    <source>
        <dbReference type="SAM" id="MobiDB-lite"/>
    </source>
</evidence>
<dbReference type="SUPFAM" id="SSF57716">
    <property type="entry name" value="Glucocorticoid receptor-like (DNA-binding domain)"/>
    <property type="match status" value="1"/>
</dbReference>
<dbReference type="InterPro" id="IPR036397">
    <property type="entry name" value="RNaseH_sf"/>
</dbReference>
<evidence type="ECO:0000313" key="11">
    <source>
        <dbReference type="Proteomes" id="UP000823561"/>
    </source>
</evidence>
<evidence type="ECO:0000256" key="2">
    <source>
        <dbReference type="ARBA" id="ARBA00022771"/>
    </source>
</evidence>